<dbReference type="PRINTS" id="PR00108">
    <property type="entry name" value="THYMDSNTHASE"/>
</dbReference>
<dbReference type="Pfam" id="PF00303">
    <property type="entry name" value="Thymidylat_synt"/>
    <property type="match status" value="1"/>
</dbReference>
<dbReference type="CDD" id="cd00351">
    <property type="entry name" value="TS_Pyrimidine_HMase"/>
    <property type="match status" value="1"/>
</dbReference>
<dbReference type="InterPro" id="IPR017925">
    <property type="entry name" value="DHFR_CS"/>
</dbReference>
<evidence type="ECO:0000256" key="1">
    <source>
        <dbReference type="ARBA" id="ARBA00006900"/>
    </source>
</evidence>
<dbReference type="AlphaFoldDB" id="A0A381W2S7"/>
<dbReference type="InterPro" id="IPR001796">
    <property type="entry name" value="DHFR_dom"/>
</dbReference>
<dbReference type="GO" id="GO:0046654">
    <property type="term" value="P:tetrahydrofolate biosynthetic process"/>
    <property type="evidence" value="ECO:0007669"/>
    <property type="project" value="InterPro"/>
</dbReference>
<dbReference type="CDD" id="cd00209">
    <property type="entry name" value="DHFR"/>
    <property type="match status" value="1"/>
</dbReference>
<evidence type="ECO:0000256" key="8">
    <source>
        <dbReference type="ARBA" id="ARBA00023268"/>
    </source>
</evidence>
<feature type="non-terminal residue" evidence="12">
    <location>
        <position position="374"/>
    </location>
</feature>
<dbReference type="SUPFAM" id="SSF55831">
    <property type="entry name" value="Thymidylate synthase/dCMP hydroxymethylase"/>
    <property type="match status" value="1"/>
</dbReference>
<dbReference type="EMBL" id="UINC01010498">
    <property type="protein sequence ID" value="SVA46671.1"/>
    <property type="molecule type" value="Genomic_DNA"/>
</dbReference>
<evidence type="ECO:0000256" key="7">
    <source>
        <dbReference type="ARBA" id="ARBA00023002"/>
    </source>
</evidence>
<feature type="domain" description="DHFR" evidence="11">
    <location>
        <begin position="1"/>
        <end position="171"/>
    </location>
</feature>
<organism evidence="12">
    <name type="scientific">marine metagenome</name>
    <dbReference type="NCBI Taxonomy" id="408172"/>
    <lineage>
        <taxon>unclassified sequences</taxon>
        <taxon>metagenomes</taxon>
        <taxon>ecological metagenomes</taxon>
    </lineage>
</organism>
<evidence type="ECO:0000256" key="10">
    <source>
        <dbReference type="ARBA" id="ARBA00048873"/>
    </source>
</evidence>
<dbReference type="PANTHER" id="PTHR11548">
    <property type="entry name" value="THYMIDYLATE SYNTHASE 1"/>
    <property type="match status" value="1"/>
</dbReference>
<keyword evidence="4" id="KW-0808">Transferase</keyword>
<dbReference type="GO" id="GO:0032259">
    <property type="term" value="P:methylation"/>
    <property type="evidence" value="ECO:0007669"/>
    <property type="project" value="UniProtKB-KW"/>
</dbReference>
<evidence type="ECO:0000256" key="6">
    <source>
        <dbReference type="ARBA" id="ARBA00022857"/>
    </source>
</evidence>
<accession>A0A381W2S7</accession>
<dbReference type="PROSITE" id="PS00075">
    <property type="entry name" value="DHFR_1"/>
    <property type="match status" value="1"/>
</dbReference>
<keyword evidence="3" id="KW-0489">Methyltransferase</keyword>
<evidence type="ECO:0000256" key="2">
    <source>
        <dbReference type="ARBA" id="ARBA00010176"/>
    </source>
</evidence>
<keyword evidence="5" id="KW-0545">Nucleotide biosynthesis</keyword>
<keyword evidence="6" id="KW-0521">NADP</keyword>
<proteinExistence type="inferred from homology"/>
<dbReference type="PANTHER" id="PTHR11548:SF2">
    <property type="entry name" value="THYMIDYLATE SYNTHASE"/>
    <property type="match status" value="1"/>
</dbReference>
<evidence type="ECO:0000256" key="9">
    <source>
        <dbReference type="ARBA" id="ARBA00047344"/>
    </source>
</evidence>
<dbReference type="InterPro" id="IPR020940">
    <property type="entry name" value="Thymidylate_synthase_AS"/>
</dbReference>
<protein>
    <recommendedName>
        <fullName evidence="11">DHFR domain-containing protein</fullName>
    </recommendedName>
</protein>
<evidence type="ECO:0000259" key="11">
    <source>
        <dbReference type="PROSITE" id="PS51330"/>
    </source>
</evidence>
<dbReference type="InterPro" id="IPR024072">
    <property type="entry name" value="DHFR-like_dom_sf"/>
</dbReference>
<name>A0A381W2S7_9ZZZZ</name>
<dbReference type="Pfam" id="PF00186">
    <property type="entry name" value="DHFR_1"/>
    <property type="match status" value="1"/>
</dbReference>
<reference evidence="12" key="1">
    <citation type="submission" date="2018-05" db="EMBL/GenBank/DDBJ databases">
        <authorList>
            <person name="Lanie J.A."/>
            <person name="Ng W.-L."/>
            <person name="Kazmierczak K.M."/>
            <person name="Andrzejewski T.M."/>
            <person name="Davidsen T.M."/>
            <person name="Wayne K.J."/>
            <person name="Tettelin H."/>
            <person name="Glass J.I."/>
            <person name="Rusch D."/>
            <person name="Podicherti R."/>
            <person name="Tsui H.-C.T."/>
            <person name="Winkler M.E."/>
        </authorList>
    </citation>
    <scope>NUCLEOTIDE SEQUENCE</scope>
</reference>
<comment type="similarity">
    <text evidence="2">In the N-terminal section; belongs to the dihydrofolate reductase family.</text>
</comment>
<evidence type="ECO:0000313" key="12">
    <source>
        <dbReference type="EMBL" id="SVA46671.1"/>
    </source>
</evidence>
<dbReference type="GO" id="GO:0004146">
    <property type="term" value="F:dihydrofolate reductase activity"/>
    <property type="evidence" value="ECO:0007669"/>
    <property type="project" value="UniProtKB-EC"/>
</dbReference>
<comment type="similarity">
    <text evidence="1">In the C-terminal section; belongs to the thymidylate synthase family.</text>
</comment>
<keyword evidence="7" id="KW-0560">Oxidoreductase</keyword>
<dbReference type="PROSITE" id="PS00091">
    <property type="entry name" value="THYMIDYLATE_SYNTHASE"/>
    <property type="match status" value="1"/>
</dbReference>
<comment type="catalytic activity">
    <reaction evidence="10">
        <text>(6S)-5,6,7,8-tetrahydrofolate + NADP(+) = 7,8-dihydrofolate + NADPH + H(+)</text>
        <dbReference type="Rhea" id="RHEA:15009"/>
        <dbReference type="ChEBI" id="CHEBI:15378"/>
        <dbReference type="ChEBI" id="CHEBI:57451"/>
        <dbReference type="ChEBI" id="CHEBI:57453"/>
        <dbReference type="ChEBI" id="CHEBI:57783"/>
        <dbReference type="ChEBI" id="CHEBI:58349"/>
        <dbReference type="EC" id="1.5.1.3"/>
    </reaction>
</comment>
<dbReference type="Gene3D" id="3.30.572.10">
    <property type="entry name" value="Thymidylate synthase/dCMP hydroxymethylase domain"/>
    <property type="match status" value="1"/>
</dbReference>
<dbReference type="InterPro" id="IPR036926">
    <property type="entry name" value="Thymidate_synth/dCMP_Mease_sf"/>
</dbReference>
<dbReference type="Gene3D" id="3.40.430.10">
    <property type="entry name" value="Dihydrofolate Reductase, subunit A"/>
    <property type="match status" value="1"/>
</dbReference>
<sequence length="374" mass="43482">MYRIITALSKNRGIGYRGKLPWNIRKDMNFFKNTTSTVLNKKKLNAVVCGRTTWESIPPKFRPLPNRLNIVLSSSMPEEENVTVCRNLNEVHDYIYQNRKKIESTYVIGGTSVYKQFLDNDLVSDVFFTEIDKDYQCDTFMPELDNDKFKLISSKEDSENDVNMKFNHYEYHNSEEQNYLDLMREIIDNGVPSGDRTGTGTNSLFGRMLKYDIRDGKLPLLTSKRTFIRGIIEEMLFFVSGNTDCTKLQEKGIHIWDGNTTREFLDNRGLNHLPVGDMGAGYGFQWKHFGADYKDCKTDYKDQGFDQIQNVINLIKNNPESRRILISGWNPPDLHKMALPPCHLSYQFYVNVDKKELSCLLYQRSSDYFLAANY</sequence>
<dbReference type="InterPro" id="IPR023451">
    <property type="entry name" value="Thymidate_synth/dCMP_Mease_dom"/>
</dbReference>
<dbReference type="GO" id="GO:0004799">
    <property type="term" value="F:thymidylate synthase activity"/>
    <property type="evidence" value="ECO:0007669"/>
    <property type="project" value="UniProtKB-EC"/>
</dbReference>
<evidence type="ECO:0000256" key="4">
    <source>
        <dbReference type="ARBA" id="ARBA00022679"/>
    </source>
</evidence>
<dbReference type="InterPro" id="IPR045097">
    <property type="entry name" value="Thymidate_synth/dCMP_Mease"/>
</dbReference>
<gene>
    <name evidence="12" type="ORF">METZ01_LOCUS99525</name>
</gene>
<dbReference type="GO" id="GO:0006231">
    <property type="term" value="P:dTMP biosynthetic process"/>
    <property type="evidence" value="ECO:0007669"/>
    <property type="project" value="InterPro"/>
</dbReference>
<dbReference type="InterPro" id="IPR000398">
    <property type="entry name" value="Thymidylate_synthase"/>
</dbReference>
<evidence type="ECO:0000256" key="3">
    <source>
        <dbReference type="ARBA" id="ARBA00022603"/>
    </source>
</evidence>
<dbReference type="GO" id="GO:0005739">
    <property type="term" value="C:mitochondrion"/>
    <property type="evidence" value="ECO:0007669"/>
    <property type="project" value="TreeGrafter"/>
</dbReference>
<dbReference type="PROSITE" id="PS51330">
    <property type="entry name" value="DHFR_2"/>
    <property type="match status" value="1"/>
</dbReference>
<comment type="catalytic activity">
    <reaction evidence="9">
        <text>dUMP + (6R)-5,10-methylene-5,6,7,8-tetrahydrofolate = 7,8-dihydrofolate + dTMP</text>
        <dbReference type="Rhea" id="RHEA:12104"/>
        <dbReference type="ChEBI" id="CHEBI:15636"/>
        <dbReference type="ChEBI" id="CHEBI:57451"/>
        <dbReference type="ChEBI" id="CHEBI:63528"/>
        <dbReference type="ChEBI" id="CHEBI:246422"/>
        <dbReference type="EC" id="2.1.1.45"/>
    </reaction>
</comment>
<dbReference type="GO" id="GO:0005829">
    <property type="term" value="C:cytosol"/>
    <property type="evidence" value="ECO:0007669"/>
    <property type="project" value="TreeGrafter"/>
</dbReference>
<evidence type="ECO:0000256" key="5">
    <source>
        <dbReference type="ARBA" id="ARBA00022727"/>
    </source>
</evidence>
<keyword evidence="8" id="KW-0511">Multifunctional enzyme</keyword>
<dbReference type="SUPFAM" id="SSF53597">
    <property type="entry name" value="Dihydrofolate reductase-like"/>
    <property type="match status" value="1"/>
</dbReference>